<dbReference type="SUPFAM" id="SSF54862">
    <property type="entry name" value="4Fe-4S ferredoxins"/>
    <property type="match status" value="1"/>
</dbReference>
<proteinExistence type="predicted"/>
<dbReference type="RefSeq" id="WP_344600563.1">
    <property type="nucleotide sequence ID" value="NZ_BAAAHE010000002.1"/>
</dbReference>
<dbReference type="EMBL" id="BAAAHE010000002">
    <property type="protein sequence ID" value="GAA0603654.1"/>
    <property type="molecule type" value="Genomic_DNA"/>
</dbReference>
<evidence type="ECO:0000256" key="1">
    <source>
        <dbReference type="ARBA" id="ARBA00001927"/>
    </source>
</evidence>
<gene>
    <name evidence="8" type="ORF">GCM10009547_01590</name>
</gene>
<reference evidence="8 9" key="1">
    <citation type="journal article" date="2019" name="Int. J. Syst. Evol. Microbiol.">
        <title>The Global Catalogue of Microorganisms (GCM) 10K type strain sequencing project: providing services to taxonomists for standard genome sequencing and annotation.</title>
        <authorList>
            <consortium name="The Broad Institute Genomics Platform"/>
            <consortium name="The Broad Institute Genome Sequencing Center for Infectious Disease"/>
            <person name="Wu L."/>
            <person name="Ma J."/>
        </authorList>
    </citation>
    <scope>NUCLEOTIDE SEQUENCE [LARGE SCALE GENOMIC DNA]</scope>
    <source>
        <strain evidence="8 9">JCM 10671</strain>
    </source>
</reference>
<keyword evidence="4" id="KW-0249">Electron transport</keyword>
<dbReference type="Proteomes" id="UP001500957">
    <property type="component" value="Unassembled WGS sequence"/>
</dbReference>
<evidence type="ECO:0000313" key="8">
    <source>
        <dbReference type="EMBL" id="GAA0603654.1"/>
    </source>
</evidence>
<keyword evidence="7" id="KW-0003">3Fe-4S</keyword>
<keyword evidence="3" id="KW-0479">Metal-binding</keyword>
<name>A0ABN1G3Y2_9ACTN</name>
<evidence type="ECO:0000256" key="7">
    <source>
        <dbReference type="ARBA" id="ARBA00023291"/>
    </source>
</evidence>
<evidence type="ECO:0000256" key="4">
    <source>
        <dbReference type="ARBA" id="ARBA00022982"/>
    </source>
</evidence>
<evidence type="ECO:0008006" key="10">
    <source>
        <dbReference type="Google" id="ProtNLM"/>
    </source>
</evidence>
<dbReference type="Pfam" id="PF13370">
    <property type="entry name" value="Fer4_13"/>
    <property type="match status" value="1"/>
</dbReference>
<comment type="caution">
    <text evidence="8">The sequence shown here is derived from an EMBL/GenBank/DDBJ whole genome shotgun (WGS) entry which is preliminary data.</text>
</comment>
<protein>
    <recommendedName>
        <fullName evidence="10">Ferredoxin</fullName>
    </recommendedName>
</protein>
<comment type="cofactor">
    <cofactor evidence="1">
        <name>[3Fe-4S] cluster</name>
        <dbReference type="ChEBI" id="CHEBI:21137"/>
    </cofactor>
</comment>
<accession>A0ABN1G3Y2</accession>
<evidence type="ECO:0000256" key="6">
    <source>
        <dbReference type="ARBA" id="ARBA00023014"/>
    </source>
</evidence>
<keyword evidence="2" id="KW-0813">Transport</keyword>
<keyword evidence="9" id="KW-1185">Reference proteome</keyword>
<organism evidence="8 9">
    <name type="scientific">Sporichthya brevicatena</name>
    <dbReference type="NCBI Taxonomy" id="171442"/>
    <lineage>
        <taxon>Bacteria</taxon>
        <taxon>Bacillati</taxon>
        <taxon>Actinomycetota</taxon>
        <taxon>Actinomycetes</taxon>
        <taxon>Sporichthyales</taxon>
        <taxon>Sporichthyaceae</taxon>
        <taxon>Sporichthya</taxon>
    </lineage>
</organism>
<evidence type="ECO:0000256" key="2">
    <source>
        <dbReference type="ARBA" id="ARBA00022448"/>
    </source>
</evidence>
<dbReference type="InterPro" id="IPR051269">
    <property type="entry name" value="Fe-S_cluster_ET"/>
</dbReference>
<dbReference type="PANTHER" id="PTHR36923">
    <property type="entry name" value="FERREDOXIN"/>
    <property type="match status" value="1"/>
</dbReference>
<evidence type="ECO:0000256" key="3">
    <source>
        <dbReference type="ARBA" id="ARBA00022723"/>
    </source>
</evidence>
<dbReference type="PANTHER" id="PTHR36923:SF3">
    <property type="entry name" value="FERREDOXIN"/>
    <property type="match status" value="1"/>
</dbReference>
<evidence type="ECO:0000256" key="5">
    <source>
        <dbReference type="ARBA" id="ARBA00023004"/>
    </source>
</evidence>
<sequence>MSPRVTVDLSKCAGHALCLAAAPDAFDYDETEGKAIVLPEAADADEESLEQAARGCPERAITVAGSP</sequence>
<keyword evidence="5" id="KW-0408">Iron</keyword>
<evidence type="ECO:0000313" key="9">
    <source>
        <dbReference type="Proteomes" id="UP001500957"/>
    </source>
</evidence>
<keyword evidence="6" id="KW-0411">Iron-sulfur</keyword>
<dbReference type="Gene3D" id="3.30.70.20">
    <property type="match status" value="1"/>
</dbReference>